<dbReference type="GO" id="GO:0016874">
    <property type="term" value="F:ligase activity"/>
    <property type="evidence" value="ECO:0007669"/>
    <property type="project" value="UniProtKB-KW"/>
</dbReference>
<organism evidence="3 4">
    <name type="scientific">Parahaliea aestuarii</name>
    <dbReference type="NCBI Taxonomy" id="1852021"/>
    <lineage>
        <taxon>Bacteria</taxon>
        <taxon>Pseudomonadati</taxon>
        <taxon>Pseudomonadota</taxon>
        <taxon>Gammaproteobacteria</taxon>
        <taxon>Cellvibrionales</taxon>
        <taxon>Halieaceae</taxon>
        <taxon>Parahaliea</taxon>
    </lineage>
</organism>
<evidence type="ECO:0000313" key="4">
    <source>
        <dbReference type="Proteomes" id="UP000321933"/>
    </source>
</evidence>
<protein>
    <submittedName>
        <fullName evidence="3">Long-chain fatty acid--CoA ligase</fullName>
    </submittedName>
</protein>
<dbReference type="AlphaFoldDB" id="A0A5C9A4H2"/>
<dbReference type="InterPro" id="IPR000873">
    <property type="entry name" value="AMP-dep_synth/lig_dom"/>
</dbReference>
<dbReference type="SUPFAM" id="SSF56801">
    <property type="entry name" value="Acetyl-CoA synthetase-like"/>
    <property type="match status" value="1"/>
</dbReference>
<dbReference type="Gene3D" id="3.40.50.12780">
    <property type="entry name" value="N-terminal domain of ligase-like"/>
    <property type="match status" value="1"/>
</dbReference>
<accession>A0A5C9A4H2</accession>
<feature type="domain" description="AMP-dependent synthetase/ligase" evidence="2">
    <location>
        <begin position="61"/>
        <end position="384"/>
    </location>
</feature>
<dbReference type="PROSITE" id="PS00455">
    <property type="entry name" value="AMP_BINDING"/>
    <property type="match status" value="1"/>
</dbReference>
<sequence>MLGKLLRVRARCHAGGYPQNCTPGGHPARHGGADGTLCRSDRQPGCRSGPGGGVNALLASLRERAQRDPEAIVLTGSTVTYTAAALQGEVQGLANLFREQEVQRLALHADNSPGWIIIDLAAQLAGVVLVPVPTFFTADQVRWLLDAAGVDAVASTSEAVLVAAFCTESRVTLLDGLSMAFRPAVAATPLPERTAKITFTSGSTGQPKGVCLSTEQCLVVARSLLQRTALTKVRHLALLPLPTLLENIAGVYLPLLAGGQVCVPGSADTGLAGSSGLDAQRFLALLARERPESLILVPELLRVLVGATAAGWVAPDSLRFVAVGGARVAPALVSRARAAGLPVYEGYGLSECASVVALNGPGNDRPGTCGQVLPHLVVHVNDGELQIEGNAFLGYLGDPESWYPERVASGDLGRLEEGFLVVAGRRKHLLITAYGRNVSPEWVESELLASGALLQAVVLGDARASCCALLYPRDAAMSDANLQALVDAANERLPDYARIGAWQRLSAPLSARDGLLTPNGKPRRQVIAARFQGAIDSLYQPEELPQL</sequence>
<proteinExistence type="predicted"/>
<evidence type="ECO:0000256" key="1">
    <source>
        <dbReference type="ARBA" id="ARBA00022598"/>
    </source>
</evidence>
<dbReference type="Gene3D" id="3.30.300.30">
    <property type="match status" value="1"/>
</dbReference>
<name>A0A5C9A4H2_9GAMM</name>
<evidence type="ECO:0000259" key="2">
    <source>
        <dbReference type="Pfam" id="PF00501"/>
    </source>
</evidence>
<dbReference type="Proteomes" id="UP000321933">
    <property type="component" value="Unassembled WGS sequence"/>
</dbReference>
<gene>
    <name evidence="3" type="ORF">FVW59_01085</name>
</gene>
<dbReference type="EMBL" id="VRYZ01000001">
    <property type="protein sequence ID" value="TXS94547.1"/>
    <property type="molecule type" value="Genomic_DNA"/>
</dbReference>
<dbReference type="Pfam" id="PF23562">
    <property type="entry name" value="AMP-binding_C_3"/>
    <property type="match status" value="1"/>
</dbReference>
<dbReference type="Pfam" id="PF00501">
    <property type="entry name" value="AMP-binding"/>
    <property type="match status" value="1"/>
</dbReference>
<dbReference type="PANTHER" id="PTHR43767:SF8">
    <property type="entry name" value="LONG-CHAIN-FATTY-ACID--COA LIGASE"/>
    <property type="match status" value="1"/>
</dbReference>
<comment type="caution">
    <text evidence="3">The sequence shown here is derived from an EMBL/GenBank/DDBJ whole genome shotgun (WGS) entry which is preliminary data.</text>
</comment>
<dbReference type="PANTHER" id="PTHR43767">
    <property type="entry name" value="LONG-CHAIN-FATTY-ACID--COA LIGASE"/>
    <property type="match status" value="1"/>
</dbReference>
<dbReference type="InterPro" id="IPR042099">
    <property type="entry name" value="ANL_N_sf"/>
</dbReference>
<dbReference type="InterPro" id="IPR045851">
    <property type="entry name" value="AMP-bd_C_sf"/>
</dbReference>
<dbReference type="InterPro" id="IPR050237">
    <property type="entry name" value="ATP-dep_AMP-bd_enzyme"/>
</dbReference>
<reference evidence="3 4" key="1">
    <citation type="submission" date="2019-08" db="EMBL/GenBank/DDBJ databases">
        <title>Parahaliea maris sp. nov., isolated from the surface seawater.</title>
        <authorList>
            <person name="Liu Y."/>
        </authorList>
    </citation>
    <scope>NUCLEOTIDE SEQUENCE [LARGE SCALE GENOMIC DNA]</scope>
    <source>
        <strain evidence="3 4">S2-26</strain>
    </source>
</reference>
<keyword evidence="1 3" id="KW-0436">Ligase</keyword>
<dbReference type="OrthoDB" id="9803968at2"/>
<dbReference type="InterPro" id="IPR020845">
    <property type="entry name" value="AMP-binding_CS"/>
</dbReference>
<keyword evidence="4" id="KW-1185">Reference proteome</keyword>
<evidence type="ECO:0000313" key="3">
    <source>
        <dbReference type="EMBL" id="TXS94547.1"/>
    </source>
</evidence>